<dbReference type="EMBL" id="HBUF01285299">
    <property type="protein sequence ID" value="CAG6688155.1"/>
    <property type="molecule type" value="Transcribed_RNA"/>
</dbReference>
<proteinExistence type="predicted"/>
<sequence length="122" mass="13556">MSLVLCFSNLCLGRISNVLLYEYVNFSPSNFLFWSNGPCSLSLILSHPRFPPFFILPLSGLLQFHSSVIPHVPGLMFLKYPTSPVFIPRVPGLIFLSNPPLPLCLSLKSLVLCFPNPPLPPC</sequence>
<dbReference type="AlphaFoldDB" id="A0A8D8TLA3"/>
<protein>
    <submittedName>
        <fullName evidence="1">Uncharacterized protein</fullName>
    </submittedName>
</protein>
<reference evidence="1" key="1">
    <citation type="submission" date="2021-05" db="EMBL/GenBank/DDBJ databases">
        <authorList>
            <person name="Alioto T."/>
            <person name="Alioto T."/>
            <person name="Gomez Garrido J."/>
        </authorList>
    </citation>
    <scope>NUCLEOTIDE SEQUENCE</scope>
</reference>
<accession>A0A8D8TLA3</accession>
<organism evidence="1">
    <name type="scientific">Cacopsylla melanoneura</name>
    <dbReference type="NCBI Taxonomy" id="428564"/>
    <lineage>
        <taxon>Eukaryota</taxon>
        <taxon>Metazoa</taxon>
        <taxon>Ecdysozoa</taxon>
        <taxon>Arthropoda</taxon>
        <taxon>Hexapoda</taxon>
        <taxon>Insecta</taxon>
        <taxon>Pterygota</taxon>
        <taxon>Neoptera</taxon>
        <taxon>Paraneoptera</taxon>
        <taxon>Hemiptera</taxon>
        <taxon>Sternorrhyncha</taxon>
        <taxon>Psylloidea</taxon>
        <taxon>Psyllidae</taxon>
        <taxon>Psyllinae</taxon>
        <taxon>Cacopsylla</taxon>
    </lineage>
</organism>
<evidence type="ECO:0000313" key="1">
    <source>
        <dbReference type="EMBL" id="CAG6688155.1"/>
    </source>
</evidence>
<name>A0A8D8TLA3_9HEMI</name>